<evidence type="ECO:0000313" key="3">
    <source>
        <dbReference type="Proteomes" id="UP000241762"/>
    </source>
</evidence>
<dbReference type="EMBL" id="CP027845">
    <property type="protein sequence ID" value="AVP88197.1"/>
    <property type="molecule type" value="Genomic_DNA"/>
</dbReference>
<reference evidence="2 3" key="1">
    <citation type="submission" date="2018-03" db="EMBL/GenBank/DDBJ databases">
        <title>A gene transfer event suggests a long-term partnership between eustigmatophyte algae and a novel lineage of endosymbiotic bacteria.</title>
        <authorList>
            <person name="Yurchenko T."/>
            <person name="Sevcikova T."/>
            <person name="Pribyl P."/>
            <person name="El Karkouri K."/>
            <person name="Klimes V."/>
            <person name="Amaral R."/>
            <person name="Zbrankova V."/>
            <person name="Kim E."/>
            <person name="Raoult D."/>
            <person name="Santos L.M.A."/>
            <person name="Elias M."/>
        </authorList>
    </citation>
    <scope>NUCLEOTIDE SEQUENCE [LARGE SCALE GENOMIC DNA]</scope>
    <source>
        <strain evidence="2">CCALA 838</strain>
    </source>
</reference>
<dbReference type="InterPro" id="IPR029060">
    <property type="entry name" value="PIN-like_dom_sf"/>
</dbReference>
<dbReference type="OrthoDB" id="286092at2"/>
<dbReference type="Proteomes" id="UP000241762">
    <property type="component" value="Chromosome"/>
</dbReference>
<evidence type="ECO:0000259" key="1">
    <source>
        <dbReference type="Pfam" id="PF01850"/>
    </source>
</evidence>
<dbReference type="KEGG" id="ptc:phytr_12730"/>
<dbReference type="AlphaFoldDB" id="A0A2P1PAA2"/>
<dbReference type="CDD" id="cd18682">
    <property type="entry name" value="PIN_VapC-like"/>
    <property type="match status" value="1"/>
</dbReference>
<dbReference type="Pfam" id="PF01850">
    <property type="entry name" value="PIN"/>
    <property type="match status" value="1"/>
</dbReference>
<keyword evidence="3" id="KW-1185">Reference proteome</keyword>
<gene>
    <name evidence="2" type="ORF">phytr_12730</name>
</gene>
<sequence length="129" mass="14101">MSNSVVLDASALLALVQEERGAEKLKPLIRKAVMSTVNVAESLTALQRINIPSNEASLLINEIVADVIPFDMEQALYVADLYPQVKHKGLSLGDRTCIALGMKLKAPIYTADNAWTDLNLNGVDIRLIR</sequence>
<dbReference type="Gene3D" id="3.40.50.1010">
    <property type="entry name" value="5'-nuclease"/>
    <property type="match status" value="1"/>
</dbReference>
<dbReference type="SUPFAM" id="SSF88723">
    <property type="entry name" value="PIN domain-like"/>
    <property type="match status" value="1"/>
</dbReference>
<dbReference type="RefSeq" id="WP_106875004.1">
    <property type="nucleotide sequence ID" value="NZ_CP027845.1"/>
</dbReference>
<organism evidence="2 3">
    <name type="scientific">Candidatus Phycorickettsia trachydisci</name>
    <dbReference type="NCBI Taxonomy" id="2115978"/>
    <lineage>
        <taxon>Bacteria</taxon>
        <taxon>Pseudomonadati</taxon>
        <taxon>Pseudomonadota</taxon>
        <taxon>Alphaproteobacteria</taxon>
        <taxon>Rickettsiales</taxon>
        <taxon>Rickettsiaceae</taxon>
        <taxon>Candidatus Phycorickettsia</taxon>
    </lineage>
</organism>
<proteinExistence type="predicted"/>
<accession>A0A2P1PAA2</accession>
<protein>
    <recommendedName>
        <fullName evidence="1">PIN domain-containing protein</fullName>
    </recommendedName>
</protein>
<name>A0A2P1PAA2_9RICK</name>
<feature type="domain" description="PIN" evidence="1">
    <location>
        <begin position="5"/>
        <end position="116"/>
    </location>
</feature>
<dbReference type="InterPro" id="IPR002716">
    <property type="entry name" value="PIN_dom"/>
</dbReference>
<evidence type="ECO:0000313" key="2">
    <source>
        <dbReference type="EMBL" id="AVP88197.1"/>
    </source>
</evidence>